<organism evidence="2 3">
    <name type="scientific">Mucilaginibacter robiniae</name>
    <dbReference type="NCBI Taxonomy" id="2728022"/>
    <lineage>
        <taxon>Bacteria</taxon>
        <taxon>Pseudomonadati</taxon>
        <taxon>Bacteroidota</taxon>
        <taxon>Sphingobacteriia</taxon>
        <taxon>Sphingobacteriales</taxon>
        <taxon>Sphingobacteriaceae</taxon>
        <taxon>Mucilaginibacter</taxon>
    </lineage>
</organism>
<sequence>MKQTNNLIKYLLSAVLLVIGFSSCKKDSNGQLEGSKGTPTISSVRTISKSVVDSSKTETYTTIASNGTSSSTTVSNYNPQISAFDSTTTTGKLGNYYAAMGDHLGSATKVMINNVSIPFNRALNSDNSVIFNIPSSIPYVQPQPNTLTIVTLYGTVTYSFTTLPPAPSISAASDYNFTSGTKITLKGTGFSAVTAIKLRASNEAVTIVTKADTQLVVTMPKSTATRSTLLFTYTSGSSTVQTASGQEFVNIDLAYSIFTNGQYQNNWTNNSWANPSGATPTAPSISGQGSFVATYPAGGWQIEGFANYSGGFKYDASYKYLTFWVKGGTVDHTLVLVGDQMAGGDAQVQNANAYAAQLIKVPAKVWTYFKIPLTTSQSSTNVNQLNYWAKGNTATTLRFFLMGQSGDVNETYYFDEVMFVK</sequence>
<dbReference type="InterPro" id="IPR013783">
    <property type="entry name" value="Ig-like_fold"/>
</dbReference>
<gene>
    <name evidence="2" type="ORF">HH214_11635</name>
</gene>
<accession>A0A7L5E1S9</accession>
<dbReference type="InterPro" id="IPR002909">
    <property type="entry name" value="IPT_dom"/>
</dbReference>
<dbReference type="SUPFAM" id="SSF49785">
    <property type="entry name" value="Galactose-binding domain-like"/>
    <property type="match status" value="1"/>
</dbReference>
<feature type="domain" description="IPT/TIG" evidence="1">
    <location>
        <begin position="167"/>
        <end position="237"/>
    </location>
</feature>
<dbReference type="Gene3D" id="2.60.40.10">
    <property type="entry name" value="Immunoglobulins"/>
    <property type="match status" value="2"/>
</dbReference>
<dbReference type="PROSITE" id="PS51257">
    <property type="entry name" value="PROKAR_LIPOPROTEIN"/>
    <property type="match status" value="1"/>
</dbReference>
<dbReference type="RefSeq" id="WP_169607842.1">
    <property type="nucleotide sequence ID" value="NZ_CP051682.1"/>
</dbReference>
<dbReference type="InterPro" id="IPR014756">
    <property type="entry name" value="Ig_E-set"/>
</dbReference>
<dbReference type="InterPro" id="IPR008979">
    <property type="entry name" value="Galactose-bd-like_sf"/>
</dbReference>
<dbReference type="Pfam" id="PF01833">
    <property type="entry name" value="TIG"/>
    <property type="match status" value="1"/>
</dbReference>
<dbReference type="SUPFAM" id="SSF81296">
    <property type="entry name" value="E set domains"/>
    <property type="match status" value="1"/>
</dbReference>
<dbReference type="KEGG" id="mrob:HH214_11635"/>
<name>A0A7L5E1S9_9SPHI</name>
<evidence type="ECO:0000259" key="1">
    <source>
        <dbReference type="Pfam" id="PF01833"/>
    </source>
</evidence>
<reference evidence="2 3" key="1">
    <citation type="submission" date="2020-04" db="EMBL/GenBank/DDBJ databases">
        <title>Genome sequencing of novel species.</title>
        <authorList>
            <person name="Heo J."/>
            <person name="Kim S.-J."/>
            <person name="Kim J.-S."/>
            <person name="Hong S.-B."/>
            <person name="Kwon S.-W."/>
        </authorList>
    </citation>
    <scope>NUCLEOTIDE SEQUENCE [LARGE SCALE GENOMIC DNA]</scope>
    <source>
        <strain evidence="2 3">F39-2</strain>
    </source>
</reference>
<keyword evidence="3" id="KW-1185">Reference proteome</keyword>
<dbReference type="AlphaFoldDB" id="A0A7L5E1S9"/>
<evidence type="ECO:0000313" key="2">
    <source>
        <dbReference type="EMBL" id="QJD96478.1"/>
    </source>
</evidence>
<proteinExistence type="predicted"/>
<protein>
    <recommendedName>
        <fullName evidence="1">IPT/TIG domain-containing protein</fullName>
    </recommendedName>
</protein>
<dbReference type="Proteomes" id="UP000503278">
    <property type="component" value="Chromosome"/>
</dbReference>
<evidence type="ECO:0000313" key="3">
    <source>
        <dbReference type="Proteomes" id="UP000503278"/>
    </source>
</evidence>
<dbReference type="EMBL" id="CP051682">
    <property type="protein sequence ID" value="QJD96478.1"/>
    <property type="molecule type" value="Genomic_DNA"/>
</dbReference>